<evidence type="ECO:0000259" key="3">
    <source>
        <dbReference type="PROSITE" id="PS50835"/>
    </source>
</evidence>
<dbReference type="InterPro" id="IPR013098">
    <property type="entry name" value="Ig_I-set"/>
</dbReference>
<dbReference type="Pfam" id="PF07679">
    <property type="entry name" value="I-set"/>
    <property type="match status" value="4"/>
</dbReference>
<dbReference type="SMART" id="SM00409">
    <property type="entry name" value="IG"/>
    <property type="match status" value="4"/>
</dbReference>
<dbReference type="Proteomes" id="UP000694680">
    <property type="component" value="Chromosome 21"/>
</dbReference>
<feature type="domain" description="Ig-like" evidence="3">
    <location>
        <begin position="1"/>
        <end position="79"/>
    </location>
</feature>
<feature type="domain" description="Fibronectin type-III" evidence="4">
    <location>
        <begin position="760"/>
        <end position="853"/>
    </location>
</feature>
<reference evidence="5" key="3">
    <citation type="submission" date="2025-09" db="UniProtKB">
        <authorList>
            <consortium name="Ensembl"/>
        </authorList>
    </citation>
    <scope>IDENTIFICATION</scope>
</reference>
<dbReference type="SMART" id="SM00060">
    <property type="entry name" value="FN3"/>
    <property type="match status" value="9"/>
</dbReference>
<evidence type="ECO:0000256" key="2">
    <source>
        <dbReference type="ARBA" id="ARBA00023319"/>
    </source>
</evidence>
<feature type="domain" description="Fibronectin type-III" evidence="4">
    <location>
        <begin position="573"/>
        <end position="664"/>
    </location>
</feature>
<dbReference type="CDD" id="cd00063">
    <property type="entry name" value="FN3"/>
    <property type="match status" value="9"/>
</dbReference>
<feature type="domain" description="Fibronectin type-III" evidence="4">
    <location>
        <begin position="475"/>
        <end position="569"/>
    </location>
</feature>
<feature type="domain" description="Ig-like" evidence="3">
    <location>
        <begin position="280"/>
        <end position="366"/>
    </location>
</feature>
<dbReference type="FunFam" id="2.60.40.10:FF:000012">
    <property type="entry name" value="titin isoform X1"/>
    <property type="match status" value="1"/>
</dbReference>
<feature type="domain" description="Ig-like" evidence="3">
    <location>
        <begin position="1147"/>
        <end position="1223"/>
    </location>
</feature>
<dbReference type="SMART" id="SM00408">
    <property type="entry name" value="IGc2"/>
    <property type="match status" value="4"/>
</dbReference>
<keyword evidence="2" id="KW-0393">Immunoglobulin domain</keyword>
<evidence type="ECO:0000256" key="1">
    <source>
        <dbReference type="ARBA" id="ARBA00022737"/>
    </source>
</evidence>
<dbReference type="GO" id="GO:0045214">
    <property type="term" value="P:sarcomere organization"/>
    <property type="evidence" value="ECO:0007669"/>
    <property type="project" value="TreeGrafter"/>
</dbReference>
<evidence type="ECO:0000313" key="6">
    <source>
        <dbReference type="Proteomes" id="UP000694680"/>
    </source>
</evidence>
<dbReference type="PANTHER" id="PTHR14340:SF13">
    <property type="entry name" value="TITIN"/>
    <property type="match status" value="1"/>
</dbReference>
<dbReference type="FunFam" id="2.60.40.10:FF:000002">
    <property type="entry name" value="Titin a"/>
    <property type="match status" value="2"/>
</dbReference>
<feature type="domain" description="Fibronectin type-III" evidence="4">
    <location>
        <begin position="86"/>
        <end position="181"/>
    </location>
</feature>
<evidence type="ECO:0000259" key="4">
    <source>
        <dbReference type="PROSITE" id="PS50853"/>
    </source>
</evidence>
<dbReference type="PROSITE" id="PS50835">
    <property type="entry name" value="IG_LIKE"/>
    <property type="match status" value="5"/>
</dbReference>
<feature type="domain" description="Fibronectin type-III" evidence="4">
    <location>
        <begin position="183"/>
        <end position="276"/>
    </location>
</feature>
<dbReference type="SUPFAM" id="SSF49265">
    <property type="entry name" value="Fibronectin type III"/>
    <property type="match status" value="5"/>
</dbReference>
<dbReference type="InterPro" id="IPR036179">
    <property type="entry name" value="Ig-like_dom_sf"/>
</dbReference>
<dbReference type="FunFam" id="2.60.40.10:FF:000031">
    <property type="entry name" value="Myosin-binding protein C, slow type"/>
    <property type="match status" value="2"/>
</dbReference>
<feature type="domain" description="Ig-like" evidence="3">
    <location>
        <begin position="670"/>
        <end position="753"/>
    </location>
</feature>
<dbReference type="Ensembl" id="ENSGWIT00000013060.1">
    <property type="protein sequence ID" value="ENSGWIP00000011675.1"/>
    <property type="gene ID" value="ENSGWIG00000006870.1"/>
</dbReference>
<feature type="domain" description="Ig-like" evidence="3">
    <location>
        <begin position="938"/>
        <end position="1040"/>
    </location>
</feature>
<sequence>MISLRACCSLRLFVPIRGRPTPQARWTKDNGEPVERATIDSTSSYTLLVIENVNRFDSGKYNLTIENSSGSKTATVQVKVLDTPSAPQNLKISSVTNEAVILTWDPPVNNGGVNVKNYIVEKRESTRKAYATVNANCHQTTFKVDQLLEGCNYYFRVLAENEYGIGLPIETGESVKVSQKPQPPGTITLKDVTKNSVTLSWEKPEHDGGSRVGCYIVEVLHKGAEKWAQAVIVKETEATITGLNAGEEYMFRVAARNEKGTSDPRQIGVPVIVKDLVVAPVAKMLFNTFSVLAGEDLTVDVPYVARPKAAVSWVKDGQPLKRTTRVNFSSTETLLNLSIKEATKDDVGHYTITLSNTAGETTAIVGIVVLDKPGQPGGPVKVEEVTSDSVTISWNPPEYEGGCTIKNYIVEKRDTSTTEWMVVSANLARTKIKAGRLKHGSEYQFRIAAENRYGKGPVLLSECIVAQYPYKLPGPPGTPSIAVCTKDSMVVAWNEPVNDGGSAILGYHLERKERNSILWVKLNKSLITDQTFKSSGLEPGMEYEYRVYAENIVGTGKVSKVSEGVIARDPCDPPGTPEAIKITKDSVTIAWTKPEYDGGAKVTGYVVEKKELPEGRWLKANFTNVIETEYLATGLVICAINKIGVGEHADVFGTVVTKDRTEEPDLDIDPELRKIVTINAGTTLRLFIPIRGRPTPAIKWVKDEAPLKETAQLETTSSYTSLVIDKMSRNDSGKYTITAENSSGTMSAGVVVRVLDTPSAPTNLKIKEITNQSVTFEWQPPLLDGGSKIKNYIIEKRESTRKTYAAVVTNCHALSWKIEPLQEGCSYYFRVLAENAHGVGLPTATVDPLKVSEVPQTPKSLMVTDQTKTSISLAWEKPEYDGGSRVLQYLLEVQLKGQEKWNNVNTFKTMEATVSNLNPGEEYLFRVTAINDKGKSEPKVLAGPVMAKDLVFEPDVRPQFSCYSVHVGKDMDINIPIFGRPKPAVTWTKDGAPLKFTTRVNINNTPTHTTLSIKEAATDDGGMYGVTVINPAGQRDTTVEIIVLDKPGAPSGPVRFDEITTQSITISWDPPKHNGGCQVSNYIVQKRDTTTTTWENVNINCARTSIKVPRLKTGYDFRVIAKNAVGTVSKPSYNSGPITASDNTEAPKFSIDPAFSKTIIINAGETFTLDADVRGKPLPTIKWFKNEKPFENTLRQEIRNTETHAMISSVTVSWGKPLSDGGSTIQGYIVEVCKAEEEEWIMVTPPTGLRVNKYEIPKLIEGQAYKIHVCAL</sequence>
<accession>A0A8C5E2Y2</accession>
<dbReference type="GO" id="GO:0048738">
    <property type="term" value="P:cardiac muscle tissue development"/>
    <property type="evidence" value="ECO:0007669"/>
    <property type="project" value="TreeGrafter"/>
</dbReference>
<keyword evidence="1" id="KW-0677">Repeat</keyword>
<dbReference type="InterPro" id="IPR003961">
    <property type="entry name" value="FN3_dom"/>
</dbReference>
<dbReference type="InterPro" id="IPR013783">
    <property type="entry name" value="Ig-like_fold"/>
</dbReference>
<dbReference type="PROSITE" id="PS50853">
    <property type="entry name" value="FN3"/>
    <property type="match status" value="9"/>
</dbReference>
<dbReference type="Gene3D" id="2.60.40.10">
    <property type="entry name" value="Immunoglobulins"/>
    <property type="match status" value="13"/>
</dbReference>
<dbReference type="AlphaFoldDB" id="A0A8C5E2Y2"/>
<dbReference type="InterPro" id="IPR036116">
    <property type="entry name" value="FN3_sf"/>
</dbReference>
<evidence type="ECO:0000313" key="5">
    <source>
        <dbReference type="Ensembl" id="ENSGWIP00000011675.1"/>
    </source>
</evidence>
<dbReference type="PANTHER" id="PTHR14340">
    <property type="entry name" value="MICROFIBRIL-ASSOCIATED GLYCOPROTEIN 3"/>
    <property type="match status" value="1"/>
</dbReference>
<protein>
    <recommendedName>
        <fullName evidence="7">Titin</fullName>
    </recommendedName>
</protein>
<dbReference type="SUPFAM" id="SSF48726">
    <property type="entry name" value="Immunoglobulin"/>
    <property type="match status" value="5"/>
</dbReference>
<reference evidence="5" key="1">
    <citation type="submission" date="2020-06" db="EMBL/GenBank/DDBJ databases">
        <authorList>
            <consortium name="Wellcome Sanger Institute Data Sharing"/>
        </authorList>
    </citation>
    <scope>NUCLEOTIDE SEQUENCE [LARGE SCALE GENOMIC DNA]</scope>
</reference>
<dbReference type="FunFam" id="2.60.40.10:FF:000034">
    <property type="entry name" value="Titin isoform A"/>
    <property type="match status" value="1"/>
</dbReference>
<feature type="domain" description="Fibronectin type-III" evidence="4">
    <location>
        <begin position="1194"/>
        <end position="1272"/>
    </location>
</feature>
<dbReference type="InterPro" id="IPR007110">
    <property type="entry name" value="Ig-like_dom"/>
</dbReference>
<keyword evidence="6" id="KW-1185">Reference proteome</keyword>
<dbReference type="InterPro" id="IPR003599">
    <property type="entry name" value="Ig_sub"/>
</dbReference>
<dbReference type="FunFam" id="2.60.40.10:FF:000112">
    <property type="entry name" value="Titin a"/>
    <property type="match status" value="2"/>
</dbReference>
<feature type="domain" description="Fibronectin type-III" evidence="4">
    <location>
        <begin position="1049"/>
        <end position="1143"/>
    </location>
</feature>
<evidence type="ECO:0008006" key="7">
    <source>
        <dbReference type="Google" id="ProtNLM"/>
    </source>
</evidence>
<dbReference type="PRINTS" id="PR00014">
    <property type="entry name" value="FNTYPEIII"/>
</dbReference>
<organism evidence="5 6">
    <name type="scientific">Gouania willdenowi</name>
    <name type="common">Blunt-snouted clingfish</name>
    <name type="synonym">Lepadogaster willdenowi</name>
    <dbReference type="NCBI Taxonomy" id="441366"/>
    <lineage>
        <taxon>Eukaryota</taxon>
        <taxon>Metazoa</taxon>
        <taxon>Chordata</taxon>
        <taxon>Craniata</taxon>
        <taxon>Vertebrata</taxon>
        <taxon>Euteleostomi</taxon>
        <taxon>Actinopterygii</taxon>
        <taxon>Neopterygii</taxon>
        <taxon>Teleostei</taxon>
        <taxon>Neoteleostei</taxon>
        <taxon>Acanthomorphata</taxon>
        <taxon>Ovalentaria</taxon>
        <taxon>Blenniimorphae</taxon>
        <taxon>Blenniiformes</taxon>
        <taxon>Gobiesocoidei</taxon>
        <taxon>Gobiesocidae</taxon>
        <taxon>Gobiesocinae</taxon>
        <taxon>Gouania</taxon>
    </lineage>
</organism>
<proteinExistence type="predicted"/>
<reference evidence="5" key="2">
    <citation type="submission" date="2025-08" db="UniProtKB">
        <authorList>
            <consortium name="Ensembl"/>
        </authorList>
    </citation>
    <scope>IDENTIFICATION</scope>
</reference>
<feature type="domain" description="Fibronectin type-III" evidence="4">
    <location>
        <begin position="376"/>
        <end position="469"/>
    </location>
</feature>
<dbReference type="GO" id="GO:0031430">
    <property type="term" value="C:M band"/>
    <property type="evidence" value="ECO:0007669"/>
    <property type="project" value="TreeGrafter"/>
</dbReference>
<dbReference type="CDD" id="cd05748">
    <property type="entry name" value="Ig_Titin_like"/>
    <property type="match status" value="2"/>
</dbReference>
<name>A0A8C5E2Y2_GOUWI</name>
<dbReference type="InterPro" id="IPR003598">
    <property type="entry name" value="Ig_sub2"/>
</dbReference>
<dbReference type="Pfam" id="PF00041">
    <property type="entry name" value="fn3"/>
    <property type="match status" value="8"/>
</dbReference>
<feature type="domain" description="Fibronectin type-III" evidence="4">
    <location>
        <begin position="854"/>
        <end position="950"/>
    </location>
</feature>
<dbReference type="GO" id="GO:0008307">
    <property type="term" value="F:structural constituent of muscle"/>
    <property type="evidence" value="ECO:0007669"/>
    <property type="project" value="TreeGrafter"/>
</dbReference>
<dbReference type="FunFam" id="2.60.40.10:FF:000003">
    <property type="entry name" value="Titin isoform E"/>
    <property type="match status" value="3"/>
</dbReference>